<dbReference type="Proteomes" id="UP000619761">
    <property type="component" value="Unassembled WGS sequence"/>
</dbReference>
<keyword evidence="3 4" id="KW-0732">Signal</keyword>
<dbReference type="EMBL" id="BMYZ01000001">
    <property type="protein sequence ID" value="GGY62665.1"/>
    <property type="molecule type" value="Genomic_DNA"/>
</dbReference>
<dbReference type="Gene3D" id="3.40.190.10">
    <property type="entry name" value="Periplasmic binding protein-like II"/>
    <property type="match status" value="2"/>
</dbReference>
<evidence type="ECO:0000313" key="5">
    <source>
        <dbReference type="EMBL" id="GGY62665.1"/>
    </source>
</evidence>
<protein>
    <submittedName>
        <fullName evidence="5">Molybdate ABC transporter substrate-binding protein</fullName>
    </submittedName>
</protein>
<dbReference type="PANTHER" id="PTHR30632:SF17">
    <property type="entry name" value="MOLYBDATE-BINDING PROTEIN MODA"/>
    <property type="match status" value="1"/>
</dbReference>
<reference evidence="6" key="1">
    <citation type="journal article" date="2019" name="Int. J. Syst. Evol. Microbiol.">
        <title>The Global Catalogue of Microorganisms (GCM) 10K type strain sequencing project: providing services to taxonomists for standard genome sequencing and annotation.</title>
        <authorList>
            <consortium name="The Broad Institute Genomics Platform"/>
            <consortium name="The Broad Institute Genome Sequencing Center for Infectious Disease"/>
            <person name="Wu L."/>
            <person name="Ma J."/>
        </authorList>
    </citation>
    <scope>NUCLEOTIDE SEQUENCE [LARGE SCALE GENOMIC DNA]</scope>
    <source>
        <strain evidence="6">KCTC 32239</strain>
    </source>
</reference>
<evidence type="ECO:0000256" key="4">
    <source>
        <dbReference type="SAM" id="SignalP"/>
    </source>
</evidence>
<keyword evidence="6" id="KW-1185">Reference proteome</keyword>
<proteinExistence type="inferred from homology"/>
<evidence type="ECO:0000256" key="3">
    <source>
        <dbReference type="ARBA" id="ARBA00022729"/>
    </source>
</evidence>
<evidence type="ECO:0000256" key="1">
    <source>
        <dbReference type="ARBA" id="ARBA00009175"/>
    </source>
</evidence>
<evidence type="ECO:0000313" key="6">
    <source>
        <dbReference type="Proteomes" id="UP000619761"/>
    </source>
</evidence>
<dbReference type="NCBIfam" id="TIGR01256">
    <property type="entry name" value="modA"/>
    <property type="match status" value="1"/>
</dbReference>
<feature type="signal peptide" evidence="4">
    <location>
        <begin position="1"/>
        <end position="36"/>
    </location>
</feature>
<sequence length="266" mass="28408">MMQALLVLPKSGAFLKAKIKLLCVITLGLLSNWAAAGEVNVYAAASLTDAVTELSSAYQKTHPDVAIKKSFAGSSTLAKQIENGAPADIFISADNDWADYLGKRGLLVSESRKKLLSNDLVLIAPLASDVKITLGAGFNFNAAFTGRLCTGDTASVPVGKYAKQSLTHYGWWDKSSARIVGTEDVRTALAFVERAECSLGIVYKTDAQLSKKVKVVATFPAASHAPIEYPGALTKNAGADSKAFWEFLQSDDAKAVFARYGFVIFN</sequence>
<comment type="caution">
    <text evidence="5">The sequence shown here is derived from an EMBL/GenBank/DDBJ whole genome shotgun (WGS) entry which is preliminary data.</text>
</comment>
<keyword evidence="2" id="KW-0479">Metal-binding</keyword>
<dbReference type="CDD" id="cd13536">
    <property type="entry name" value="PBP2_EcModA"/>
    <property type="match status" value="1"/>
</dbReference>
<organism evidence="5 6">
    <name type="scientific">Cellvibrio zantedeschiae</name>
    <dbReference type="NCBI Taxonomy" id="1237077"/>
    <lineage>
        <taxon>Bacteria</taxon>
        <taxon>Pseudomonadati</taxon>
        <taxon>Pseudomonadota</taxon>
        <taxon>Gammaproteobacteria</taxon>
        <taxon>Cellvibrionales</taxon>
        <taxon>Cellvibrionaceae</taxon>
        <taxon>Cellvibrio</taxon>
    </lineage>
</organism>
<dbReference type="InterPro" id="IPR005950">
    <property type="entry name" value="ModA"/>
</dbReference>
<feature type="chain" id="PRO_5046536600" evidence="4">
    <location>
        <begin position="37"/>
        <end position="266"/>
    </location>
</feature>
<evidence type="ECO:0000256" key="2">
    <source>
        <dbReference type="ARBA" id="ARBA00022723"/>
    </source>
</evidence>
<dbReference type="RefSeq" id="WP_229837562.1">
    <property type="nucleotide sequence ID" value="NZ_BMYZ01000001.1"/>
</dbReference>
<dbReference type="Pfam" id="PF13531">
    <property type="entry name" value="SBP_bac_11"/>
    <property type="match status" value="1"/>
</dbReference>
<name>A0ABQ3AP15_9GAMM</name>
<dbReference type="PANTHER" id="PTHR30632">
    <property type="entry name" value="MOLYBDATE-BINDING PERIPLASMIC PROTEIN"/>
    <property type="match status" value="1"/>
</dbReference>
<dbReference type="InterPro" id="IPR050682">
    <property type="entry name" value="ModA/WtpA"/>
</dbReference>
<dbReference type="SUPFAM" id="SSF53850">
    <property type="entry name" value="Periplasmic binding protein-like II"/>
    <property type="match status" value="1"/>
</dbReference>
<comment type="similarity">
    <text evidence="1">Belongs to the bacterial solute-binding protein ModA family.</text>
</comment>
<accession>A0ABQ3AP15</accession>
<dbReference type="PIRSF" id="PIRSF004846">
    <property type="entry name" value="ModA"/>
    <property type="match status" value="1"/>
</dbReference>
<gene>
    <name evidence="5" type="primary">modA</name>
    <name evidence="5" type="ORF">GCM10011613_02720</name>
</gene>